<keyword evidence="2" id="KW-0732">Signal</keyword>
<feature type="compositionally biased region" description="Low complexity" evidence="1">
    <location>
        <begin position="123"/>
        <end position="146"/>
    </location>
</feature>
<dbReference type="AlphaFoldDB" id="A0A093XBZ4"/>
<reference evidence="3" key="2">
    <citation type="journal article" date="2014" name="PLoS Genet.">
        <title>Signature gene expression reveals novel clues to the molecular mechanisms of dimorphic transition in Penicillium marneffei.</title>
        <authorList>
            <person name="Yang E."/>
            <person name="Wang G."/>
            <person name="Cai J."/>
            <person name="Woo P.C."/>
            <person name="Lau S.K."/>
            <person name="Yuen K.-Y."/>
            <person name="Chow W.-N."/>
            <person name="Lin X."/>
        </authorList>
    </citation>
    <scope>NUCLEOTIDE SEQUENCE</scope>
    <source>
        <strain evidence="3">PM1</strain>
    </source>
</reference>
<feature type="chain" id="PRO_5001888794" evidence="2">
    <location>
        <begin position="18"/>
        <end position="179"/>
    </location>
</feature>
<dbReference type="HOGENOM" id="CLU_096545_1_1_1"/>
<feature type="region of interest" description="Disordered" evidence="1">
    <location>
        <begin position="116"/>
        <end position="150"/>
    </location>
</feature>
<protein>
    <submittedName>
        <fullName evidence="3">Uncharacterized protein</fullName>
    </submittedName>
</protein>
<evidence type="ECO:0000256" key="2">
    <source>
        <dbReference type="SAM" id="SignalP"/>
    </source>
</evidence>
<name>A0A093XBZ4_TALMA</name>
<organism evidence="3">
    <name type="scientific">Talaromyces marneffei PM1</name>
    <dbReference type="NCBI Taxonomy" id="1077442"/>
    <lineage>
        <taxon>Eukaryota</taxon>
        <taxon>Fungi</taxon>
        <taxon>Dikarya</taxon>
        <taxon>Ascomycota</taxon>
        <taxon>Pezizomycotina</taxon>
        <taxon>Eurotiomycetes</taxon>
        <taxon>Eurotiomycetidae</taxon>
        <taxon>Eurotiales</taxon>
        <taxon>Trichocomaceae</taxon>
        <taxon>Talaromyces</taxon>
        <taxon>Talaromyces sect. Talaromyces</taxon>
    </lineage>
</organism>
<sequence length="179" mass="17883">MKLTIVALTGLIALVASQDPTPTPQQLCANKCDPSDVCCNAACYEVPCPNNLMADETTNCAAACPQGNGTAEETAKYADCQQACFRSLFFTASSMTKPTASGSQFVGAVSATATDASHTGTGTAESSSKAAQQTSSSRSSGSSATSNGNVPAETGAASQIGVQFGVAGVLGAVMAAFFL</sequence>
<dbReference type="EMBL" id="JPOX01000041">
    <property type="protein sequence ID" value="KFX42738.1"/>
    <property type="molecule type" value="Genomic_DNA"/>
</dbReference>
<reference key="1">
    <citation type="journal article" date="2014" name="PLoS Genet.">
        <title>Signature Gene Expression Reveals Novel Clues to the Molecular Mechanisms of Dimorphic Transition in Penicillium marneffei.</title>
        <authorList>
            <person name="Yang E."/>
            <person name="Wang G."/>
            <person name="Cai J."/>
            <person name="Woo P.C."/>
            <person name="Lau S.K."/>
            <person name="Yuen K.-Y."/>
            <person name="Chow W.-N."/>
            <person name="Lin X."/>
        </authorList>
    </citation>
    <scope>NUCLEOTIDE SEQUENCE [LARGE SCALE GENOMIC DNA]</scope>
    <source>
        <strain>PM1</strain>
    </source>
</reference>
<dbReference type="eggNOG" id="ENOG502SFMK">
    <property type="taxonomic scope" value="Eukaryota"/>
</dbReference>
<proteinExistence type="predicted"/>
<accession>A0A093XBZ4</accession>
<evidence type="ECO:0000313" key="3">
    <source>
        <dbReference type="EMBL" id="KFX42738.1"/>
    </source>
</evidence>
<feature type="signal peptide" evidence="2">
    <location>
        <begin position="1"/>
        <end position="17"/>
    </location>
</feature>
<gene>
    <name evidence="3" type="ORF">GQ26_0410470</name>
</gene>
<evidence type="ECO:0000256" key="1">
    <source>
        <dbReference type="SAM" id="MobiDB-lite"/>
    </source>
</evidence>
<comment type="caution">
    <text evidence="3">The sequence shown here is derived from an EMBL/GenBank/DDBJ whole genome shotgun (WGS) entry which is preliminary data.</text>
</comment>